<dbReference type="RefSeq" id="WP_037550269.1">
    <property type="nucleotide sequence ID" value="NZ_CAJCGD010000012.1"/>
</dbReference>
<evidence type="ECO:0000259" key="8">
    <source>
        <dbReference type="Pfam" id="PF13515"/>
    </source>
</evidence>
<feature type="transmembrane region" description="Helical" evidence="7">
    <location>
        <begin position="65"/>
        <end position="85"/>
    </location>
</feature>
<evidence type="ECO:0000256" key="5">
    <source>
        <dbReference type="ARBA" id="ARBA00023136"/>
    </source>
</evidence>
<evidence type="ECO:0000256" key="1">
    <source>
        <dbReference type="ARBA" id="ARBA00004651"/>
    </source>
</evidence>
<dbReference type="GO" id="GO:0005886">
    <property type="term" value="C:plasma membrane"/>
    <property type="evidence" value="ECO:0007669"/>
    <property type="project" value="UniProtKB-SubCell"/>
</dbReference>
<reference evidence="9 10" key="1">
    <citation type="submission" date="2017-12" db="EMBL/GenBank/DDBJ databases">
        <title>FDA dAtabase for Regulatory Grade micrObial Sequences (FDA-ARGOS): Supporting development and validation of Infectious Disease Dx tests.</title>
        <authorList>
            <person name="Hoffmann M."/>
            <person name="Allard M."/>
            <person name="Evans P."/>
            <person name="Brown E."/>
            <person name="Tallon L."/>
            <person name="Sadzewicz L."/>
            <person name="Sengamalay N."/>
            <person name="Ott S."/>
            <person name="Godinez A."/>
            <person name="Nagaraj S."/>
            <person name="Vavikolanu K."/>
            <person name="Aluvathingal J."/>
            <person name="Nadendla S."/>
            <person name="Sichtig H."/>
        </authorList>
    </citation>
    <scope>NUCLEOTIDE SEQUENCE [LARGE SCALE GENOMIC DNA]</scope>
    <source>
        <strain evidence="9 10">FDAARGOS_148</strain>
    </source>
</reference>
<keyword evidence="2" id="KW-1003">Cell membrane</keyword>
<comment type="subcellular location">
    <subcellularLocation>
        <location evidence="1">Cell membrane</location>
        <topology evidence="1">Multi-pass membrane protein</topology>
    </subcellularLocation>
</comment>
<evidence type="ECO:0000256" key="6">
    <source>
        <dbReference type="ARBA" id="ARBA00043993"/>
    </source>
</evidence>
<evidence type="ECO:0000256" key="2">
    <source>
        <dbReference type="ARBA" id="ARBA00022475"/>
    </source>
</evidence>
<feature type="transmembrane region" description="Helical" evidence="7">
    <location>
        <begin position="113"/>
        <end position="133"/>
    </location>
</feature>
<feature type="transmembrane region" description="Helical" evidence="7">
    <location>
        <begin position="139"/>
        <end position="162"/>
    </location>
</feature>
<evidence type="ECO:0000256" key="7">
    <source>
        <dbReference type="SAM" id="Phobius"/>
    </source>
</evidence>
<evidence type="ECO:0000256" key="3">
    <source>
        <dbReference type="ARBA" id="ARBA00022692"/>
    </source>
</evidence>
<sequence>MGNVLNSLITFDTSKVDLMKGVRQGLLLIIPALLGYFLGNFALGLLVSTGTLAHIYVFKSSHRSMIRTVILCSLSFAVCMILGTLTVTEPILYGVTLLLVTVIPYYIFSALKIAGPSSTFFLVTFCLPSNLPIAPNEALYRGLAILVGGAIATLVVILTILFQKQKIENRAINSDFNMIKELMHNYNDIDKFKESTKTAVTRFKNSDELLITATAGVNQKLSPRFQRLLLLHTSAQGLYSELLELHEKGIRPIPNELVEMMDVAIRNAYRTTASREKWTKEVHVDEAFDDLLQYILKIDEITNLDSSQIEHEASVRKPLYSQRIIHNLTLDSIVFRNTLIYAVIMAVAIFISLAFNIQKSYWIPLTAHTVLLGMTTRRMLDRSVARGLGTILGTLVLSAILYFNPHLIIAVIIMGIAAMVTETFVGSNYAFAVIFITIQVILLNGLASDNLSISIAYTRIFDVLIGIAIAVVGILLINRQTASAMLPRTIAEVVRKEAVIFQYLFSENHYQDDLRERDESLALSVKMSNMIQINNSASGELFSNQEVIRYYYPSIFALEEINFMLMRAMQDHQRQRISDQQMGEYLVTFENLAKHFELQSRLEINELSDLPQYNYIKSALMRLQNNCVHTRKDIDDVENGVAIKA</sequence>
<dbReference type="PANTHER" id="PTHR30509:SF9">
    <property type="entry name" value="MULTIDRUG RESISTANCE PROTEIN MDTO"/>
    <property type="match status" value="1"/>
</dbReference>
<comment type="similarity">
    <text evidence="6">Belongs to the YccS/YhfK family.</text>
</comment>
<dbReference type="InterPro" id="IPR049453">
    <property type="entry name" value="Memb_transporter_dom"/>
</dbReference>
<dbReference type="Pfam" id="PF13515">
    <property type="entry name" value="FUSC_2"/>
    <property type="match status" value="1"/>
</dbReference>
<feature type="transmembrane region" description="Helical" evidence="7">
    <location>
        <begin position="333"/>
        <end position="355"/>
    </location>
</feature>
<proteinExistence type="inferred from homology"/>
<dbReference type="EMBL" id="LORN02000015">
    <property type="protein sequence ID" value="PNN20344.1"/>
    <property type="molecule type" value="Genomic_DNA"/>
</dbReference>
<feature type="transmembrane region" description="Helical" evidence="7">
    <location>
        <begin position="459"/>
        <end position="477"/>
    </location>
</feature>
<evidence type="ECO:0000313" key="10">
    <source>
        <dbReference type="Proteomes" id="UP000053523"/>
    </source>
</evidence>
<evidence type="ECO:0000313" key="9">
    <source>
        <dbReference type="EMBL" id="PNN20344.1"/>
    </source>
</evidence>
<evidence type="ECO:0000256" key="4">
    <source>
        <dbReference type="ARBA" id="ARBA00022989"/>
    </source>
</evidence>
<keyword evidence="3 7" id="KW-0812">Transmembrane</keyword>
<keyword evidence="4 7" id="KW-1133">Transmembrane helix</keyword>
<feature type="domain" description="Integral membrane bound transporter" evidence="8">
    <location>
        <begin position="347"/>
        <end position="472"/>
    </location>
</feature>
<feature type="transmembrane region" description="Helical" evidence="7">
    <location>
        <begin position="429"/>
        <end position="447"/>
    </location>
</feature>
<gene>
    <name evidence="9" type="ORF">AL503_005920</name>
</gene>
<feature type="transmembrane region" description="Helical" evidence="7">
    <location>
        <begin position="91"/>
        <end position="108"/>
    </location>
</feature>
<organism evidence="9 10">
    <name type="scientific">Staphylococcus haemolyticus</name>
    <dbReference type="NCBI Taxonomy" id="1283"/>
    <lineage>
        <taxon>Bacteria</taxon>
        <taxon>Bacillati</taxon>
        <taxon>Bacillota</taxon>
        <taxon>Bacilli</taxon>
        <taxon>Bacillales</taxon>
        <taxon>Staphylococcaceae</taxon>
        <taxon>Staphylococcus</taxon>
    </lineage>
</organism>
<feature type="transmembrane region" description="Helical" evidence="7">
    <location>
        <begin position="392"/>
        <end position="417"/>
    </location>
</feature>
<dbReference type="AlphaFoldDB" id="A0A2K0A5P9"/>
<comment type="caution">
    <text evidence="9">The sequence shown here is derived from an EMBL/GenBank/DDBJ whole genome shotgun (WGS) entry which is preliminary data.</text>
</comment>
<protein>
    <submittedName>
        <fullName evidence="9">FUSC family protein</fullName>
    </submittedName>
</protein>
<feature type="transmembrane region" description="Helical" evidence="7">
    <location>
        <begin position="26"/>
        <end position="53"/>
    </location>
</feature>
<dbReference type="PANTHER" id="PTHR30509">
    <property type="entry name" value="P-HYDROXYBENZOIC ACID EFFLUX PUMP SUBUNIT-RELATED"/>
    <property type="match status" value="1"/>
</dbReference>
<name>A0A2K0A5P9_STAHA</name>
<keyword evidence="5 7" id="KW-0472">Membrane</keyword>
<dbReference type="Proteomes" id="UP000053523">
    <property type="component" value="Unassembled WGS sequence"/>
</dbReference>
<accession>A0A2K0A5P9</accession>